<feature type="domain" description="MADF" evidence="3">
    <location>
        <begin position="24"/>
        <end position="121"/>
    </location>
</feature>
<dbReference type="GO" id="GO:0005667">
    <property type="term" value="C:transcription regulator complex"/>
    <property type="evidence" value="ECO:0007669"/>
    <property type="project" value="TreeGrafter"/>
</dbReference>
<dbReference type="InterPro" id="IPR006578">
    <property type="entry name" value="MADF-dom"/>
</dbReference>
<evidence type="ECO:0000256" key="1">
    <source>
        <dbReference type="PROSITE-ProRule" id="PRU00371"/>
    </source>
</evidence>
<dbReference type="Proteomes" id="UP001152759">
    <property type="component" value="Chromosome 6"/>
</dbReference>
<keyword evidence="6" id="KW-1185">Reference proteome</keyword>
<organism evidence="5 6">
    <name type="scientific">Bemisia tabaci</name>
    <name type="common">Sweetpotato whitefly</name>
    <name type="synonym">Aleurodes tabaci</name>
    <dbReference type="NCBI Taxonomy" id="7038"/>
    <lineage>
        <taxon>Eukaryota</taxon>
        <taxon>Metazoa</taxon>
        <taxon>Ecdysozoa</taxon>
        <taxon>Arthropoda</taxon>
        <taxon>Hexapoda</taxon>
        <taxon>Insecta</taxon>
        <taxon>Pterygota</taxon>
        <taxon>Neoptera</taxon>
        <taxon>Paraneoptera</taxon>
        <taxon>Hemiptera</taxon>
        <taxon>Sternorrhyncha</taxon>
        <taxon>Aleyrodoidea</taxon>
        <taxon>Aleyrodidae</taxon>
        <taxon>Aleyrodinae</taxon>
        <taxon>Bemisia</taxon>
    </lineage>
</organism>
<accession>A0A9P0G5J8</accession>
<evidence type="ECO:0000259" key="3">
    <source>
        <dbReference type="PROSITE" id="PS51029"/>
    </source>
</evidence>
<reference evidence="5" key="1">
    <citation type="submission" date="2021-12" db="EMBL/GenBank/DDBJ databases">
        <authorList>
            <person name="King R."/>
        </authorList>
    </citation>
    <scope>NUCLEOTIDE SEQUENCE</scope>
</reference>
<dbReference type="AlphaFoldDB" id="A0A9P0G5J8"/>
<evidence type="ECO:0000313" key="5">
    <source>
        <dbReference type="EMBL" id="CAH0773463.1"/>
    </source>
</evidence>
<sequence>MCDTRGRYPGVSRRVLVRMINCERLIAEVYKREPLWNSYNVLHRSAVATSNLWGEVAEILGSDSHSVKKKWKGLRDYYRTELKKMYGHKPGDTTINLNISSHQVSTWPYYDMLHFLKDSMLSYYIKPKTKEPIAVYPDDEYPQDLTDRSSSPANSEPDPVVKLLTPREQQIAEVPEPDSPELPEHGCQTEVSLLPVSGLHTLAEIANVADPAGRRKRPRLERTYSSQMLEIERQRSAVEVERRSVELERRSVEKEICEPDDDDFLFLRSLLPDIKILPRSRKLLVRIKMQEMVYNEISKLESELSENRPFRV</sequence>
<comment type="subcellular location">
    <subcellularLocation>
        <location evidence="1">Nucleus</location>
    </subcellularLocation>
</comment>
<dbReference type="Pfam" id="PF10545">
    <property type="entry name" value="MADF_DNA_bdg"/>
    <property type="match status" value="1"/>
</dbReference>
<dbReference type="SMART" id="SM00595">
    <property type="entry name" value="MADF"/>
    <property type="match status" value="1"/>
</dbReference>
<feature type="region of interest" description="Disordered" evidence="2">
    <location>
        <begin position="135"/>
        <end position="160"/>
    </location>
</feature>
<dbReference type="KEGG" id="btab:109038518"/>
<dbReference type="GO" id="GO:0005634">
    <property type="term" value="C:nucleus"/>
    <property type="evidence" value="ECO:0007669"/>
    <property type="project" value="UniProtKB-SubCell"/>
</dbReference>
<dbReference type="PROSITE" id="PS51029">
    <property type="entry name" value="MADF"/>
    <property type="match status" value="1"/>
</dbReference>
<dbReference type="PROSITE" id="PS51031">
    <property type="entry name" value="BESS"/>
    <property type="match status" value="1"/>
</dbReference>
<gene>
    <name evidence="5" type="ORF">BEMITA_LOCUS9951</name>
</gene>
<evidence type="ECO:0000259" key="4">
    <source>
        <dbReference type="PROSITE" id="PS51031"/>
    </source>
</evidence>
<protein>
    <recommendedName>
        <fullName evidence="7">MADF domain-containing protein</fullName>
    </recommendedName>
</protein>
<dbReference type="GO" id="GO:0006357">
    <property type="term" value="P:regulation of transcription by RNA polymerase II"/>
    <property type="evidence" value="ECO:0007669"/>
    <property type="project" value="TreeGrafter"/>
</dbReference>
<evidence type="ECO:0000256" key="2">
    <source>
        <dbReference type="SAM" id="MobiDB-lite"/>
    </source>
</evidence>
<name>A0A9P0G5J8_BEMTA</name>
<feature type="domain" description="BESS" evidence="4">
    <location>
        <begin position="260"/>
        <end position="299"/>
    </location>
</feature>
<dbReference type="PANTHER" id="PTHR12243:SF69">
    <property type="entry name" value="SI:CH73-59F11.3"/>
    <property type="match status" value="1"/>
</dbReference>
<dbReference type="Pfam" id="PF02944">
    <property type="entry name" value="BESS"/>
    <property type="match status" value="1"/>
</dbReference>
<proteinExistence type="predicted"/>
<dbReference type="EMBL" id="OU963867">
    <property type="protein sequence ID" value="CAH0773463.1"/>
    <property type="molecule type" value="Genomic_DNA"/>
</dbReference>
<dbReference type="PANTHER" id="PTHR12243">
    <property type="entry name" value="MADF DOMAIN TRANSCRIPTION FACTOR"/>
    <property type="match status" value="1"/>
</dbReference>
<dbReference type="GO" id="GO:0003677">
    <property type="term" value="F:DNA binding"/>
    <property type="evidence" value="ECO:0007669"/>
    <property type="project" value="InterPro"/>
</dbReference>
<keyword evidence="1" id="KW-0539">Nucleus</keyword>
<evidence type="ECO:0008006" key="7">
    <source>
        <dbReference type="Google" id="ProtNLM"/>
    </source>
</evidence>
<evidence type="ECO:0000313" key="6">
    <source>
        <dbReference type="Proteomes" id="UP001152759"/>
    </source>
</evidence>
<dbReference type="InterPro" id="IPR039353">
    <property type="entry name" value="TF_Adf1"/>
</dbReference>
<dbReference type="InterPro" id="IPR004210">
    <property type="entry name" value="BESS_motif"/>
</dbReference>